<dbReference type="AlphaFoldDB" id="A0A7I4YL47"/>
<dbReference type="WBParaSite" id="HCON_00115010-00001">
    <property type="protein sequence ID" value="HCON_00115010-00001"/>
    <property type="gene ID" value="HCON_00115010"/>
</dbReference>
<sequence length="133" mass="15856">MEKVEKTIVDAMAKMKEDQPRNSHDKRRRSSENDSRYPTPRKVQLLSDDDYMEKPIEENRDDHDEDDERRQAEEESRRRERQEYIEDLENELNQLYQGHTLLPQEKIGGGPEAVPERIKCTFCGIYGRHYSDS</sequence>
<feature type="region of interest" description="Disordered" evidence="1">
    <location>
        <begin position="1"/>
        <end position="81"/>
    </location>
</feature>
<dbReference type="Proteomes" id="UP000025227">
    <property type="component" value="Unplaced"/>
</dbReference>
<feature type="compositionally biased region" description="Basic and acidic residues" evidence="1">
    <location>
        <begin position="1"/>
        <end position="23"/>
    </location>
</feature>
<name>A0A7I4YL47_HAECO</name>
<dbReference type="OrthoDB" id="5819470at2759"/>
<evidence type="ECO:0000256" key="1">
    <source>
        <dbReference type="SAM" id="MobiDB-lite"/>
    </source>
</evidence>
<evidence type="ECO:0000313" key="3">
    <source>
        <dbReference type="WBParaSite" id="HCON_00115010-00001"/>
    </source>
</evidence>
<proteinExistence type="predicted"/>
<feature type="compositionally biased region" description="Basic and acidic residues" evidence="1">
    <location>
        <begin position="52"/>
        <end position="81"/>
    </location>
</feature>
<reference evidence="3" key="1">
    <citation type="submission" date="2020-12" db="UniProtKB">
        <authorList>
            <consortium name="WormBaseParasite"/>
        </authorList>
    </citation>
    <scope>IDENTIFICATION</scope>
    <source>
        <strain evidence="3">MHco3</strain>
    </source>
</reference>
<accession>A0A7I4YL47</accession>
<evidence type="ECO:0000313" key="2">
    <source>
        <dbReference type="Proteomes" id="UP000025227"/>
    </source>
</evidence>
<organism evidence="2 3">
    <name type="scientific">Haemonchus contortus</name>
    <name type="common">Barber pole worm</name>
    <dbReference type="NCBI Taxonomy" id="6289"/>
    <lineage>
        <taxon>Eukaryota</taxon>
        <taxon>Metazoa</taxon>
        <taxon>Ecdysozoa</taxon>
        <taxon>Nematoda</taxon>
        <taxon>Chromadorea</taxon>
        <taxon>Rhabditida</taxon>
        <taxon>Rhabditina</taxon>
        <taxon>Rhabditomorpha</taxon>
        <taxon>Strongyloidea</taxon>
        <taxon>Trichostrongylidae</taxon>
        <taxon>Haemonchus</taxon>
    </lineage>
</organism>
<protein>
    <submittedName>
        <fullName evidence="3">CCHC-type domain-containing protein</fullName>
    </submittedName>
</protein>
<keyword evidence="2" id="KW-1185">Reference proteome</keyword>